<feature type="transmembrane region" description="Helical" evidence="1">
    <location>
        <begin position="114"/>
        <end position="132"/>
    </location>
</feature>
<dbReference type="PANTHER" id="PTHR34368:SF1">
    <property type="entry name" value="OS01G0962200 PROTEIN"/>
    <property type="match status" value="1"/>
</dbReference>
<evidence type="ECO:0000313" key="3">
    <source>
        <dbReference type="Proteomes" id="UP001500795"/>
    </source>
</evidence>
<gene>
    <name evidence="2" type="ORF">GCM10022394_06910</name>
</gene>
<dbReference type="RefSeq" id="WP_344954765.1">
    <property type="nucleotide sequence ID" value="NZ_BAABCX010000001.1"/>
</dbReference>
<keyword evidence="3" id="KW-1185">Reference proteome</keyword>
<reference evidence="3" key="1">
    <citation type="journal article" date="2019" name="Int. J. Syst. Evol. Microbiol.">
        <title>The Global Catalogue of Microorganisms (GCM) 10K type strain sequencing project: providing services to taxonomists for standard genome sequencing and annotation.</title>
        <authorList>
            <consortium name="The Broad Institute Genomics Platform"/>
            <consortium name="The Broad Institute Genome Sequencing Center for Infectious Disease"/>
            <person name="Wu L."/>
            <person name="Ma J."/>
        </authorList>
    </citation>
    <scope>NUCLEOTIDE SEQUENCE [LARGE SCALE GENOMIC DNA]</scope>
    <source>
        <strain evidence="3">JCM 17110</strain>
    </source>
</reference>
<keyword evidence="1" id="KW-1133">Transmembrane helix</keyword>
<proteinExistence type="predicted"/>
<name>A0ABP6V7C7_9GAMM</name>
<dbReference type="Proteomes" id="UP001500795">
    <property type="component" value="Unassembled WGS sequence"/>
</dbReference>
<keyword evidence="1" id="KW-0812">Transmembrane</keyword>
<keyword evidence="1" id="KW-0472">Membrane</keyword>
<evidence type="ECO:0000256" key="1">
    <source>
        <dbReference type="SAM" id="Phobius"/>
    </source>
</evidence>
<feature type="transmembrane region" description="Helical" evidence="1">
    <location>
        <begin position="50"/>
        <end position="69"/>
    </location>
</feature>
<protein>
    <submittedName>
        <fullName evidence="2">Ceramidase domain-containing protein</fullName>
    </submittedName>
</protein>
<accession>A0ABP6V7C7</accession>
<dbReference type="PANTHER" id="PTHR34368">
    <property type="entry name" value="OS01G0962200 PROTEIN"/>
    <property type="match status" value="1"/>
</dbReference>
<feature type="transmembrane region" description="Helical" evidence="1">
    <location>
        <begin position="139"/>
        <end position="157"/>
    </location>
</feature>
<dbReference type="EMBL" id="BAABCX010000001">
    <property type="protein sequence ID" value="GAA3530243.1"/>
    <property type="molecule type" value="Genomic_DNA"/>
</dbReference>
<sequence length="254" mass="28684">MGRLQDDWRYLLLWLFVLGSLGWVLSLEPLAQSLAYHDFADQRRFLGLSHGLNVLSSLPFLLVGSAGLLTARRGRVGAASAAWRALFAGIALVGAGSAYYHWQPNDDSLLWDRLPMTIGFMGLFIALLGEYLRPRLVRLLLPSALLLGLASVLYWHWFDDLRFYFWVQFVPLLSIPILMMLFDSGYSHRWLLLVALAWYGLAEVAEVYDLVIFQATHEVISGHTLKHLLAGGGCYSLLWMLQVRKPVRVPAVAR</sequence>
<organism evidence="2 3">
    <name type="scientific">Zobellella aerophila</name>
    <dbReference type="NCBI Taxonomy" id="870480"/>
    <lineage>
        <taxon>Bacteria</taxon>
        <taxon>Pseudomonadati</taxon>
        <taxon>Pseudomonadota</taxon>
        <taxon>Gammaproteobacteria</taxon>
        <taxon>Aeromonadales</taxon>
        <taxon>Aeromonadaceae</taxon>
        <taxon>Zobellella</taxon>
    </lineage>
</organism>
<evidence type="ECO:0000313" key="2">
    <source>
        <dbReference type="EMBL" id="GAA3530243.1"/>
    </source>
</evidence>
<feature type="transmembrane region" description="Helical" evidence="1">
    <location>
        <begin position="163"/>
        <end position="182"/>
    </location>
</feature>
<feature type="transmembrane region" description="Helical" evidence="1">
    <location>
        <begin position="81"/>
        <end position="102"/>
    </location>
</feature>
<comment type="caution">
    <text evidence="2">The sequence shown here is derived from an EMBL/GenBank/DDBJ whole genome shotgun (WGS) entry which is preliminary data.</text>
</comment>